<organism evidence="6 7">
    <name type="scientific">Sutterella seckii</name>
    <dbReference type="NCBI Taxonomy" id="1944635"/>
    <lineage>
        <taxon>Bacteria</taxon>
        <taxon>Pseudomonadati</taxon>
        <taxon>Pseudomonadota</taxon>
        <taxon>Betaproteobacteria</taxon>
        <taxon>Burkholderiales</taxon>
        <taxon>Sutterellaceae</taxon>
        <taxon>Sutterella</taxon>
    </lineage>
</organism>
<protein>
    <recommendedName>
        <fullName evidence="4">Co-chaperone protein HscB homolog</fullName>
    </recommendedName>
</protein>
<dbReference type="GO" id="GO:0044571">
    <property type="term" value="P:[2Fe-2S] cluster assembly"/>
    <property type="evidence" value="ECO:0007669"/>
    <property type="project" value="InterPro"/>
</dbReference>
<dbReference type="Gene3D" id="1.10.287.110">
    <property type="entry name" value="DnaJ domain"/>
    <property type="match status" value="1"/>
</dbReference>
<accession>A0A6I1ERY5</accession>
<dbReference type="HAMAP" id="MF_00682">
    <property type="entry name" value="HscB"/>
    <property type="match status" value="1"/>
</dbReference>
<dbReference type="PANTHER" id="PTHR14021:SF15">
    <property type="entry name" value="IRON-SULFUR CLUSTER CO-CHAPERONE PROTEIN HSCB"/>
    <property type="match status" value="1"/>
</dbReference>
<reference evidence="6 7" key="1">
    <citation type="submission" date="2019-10" db="EMBL/GenBank/DDBJ databases">
        <title>Genome diversity of Sutterella seckii.</title>
        <authorList>
            <person name="Chaplin A.V."/>
            <person name="Sokolova S.R."/>
            <person name="Mosin K.A."/>
            <person name="Ivanova E.L."/>
            <person name="Kochetkova T.O."/>
            <person name="Goltsov A.Y."/>
            <person name="Trofimov D.Y."/>
            <person name="Efimov B.A."/>
        </authorList>
    </citation>
    <scope>NUCLEOTIDE SEQUENCE [LARGE SCALE GENOMIC DNA]</scope>
    <source>
        <strain evidence="6 7">ASD393</strain>
    </source>
</reference>
<dbReference type="SUPFAM" id="SSF47144">
    <property type="entry name" value="HSC20 (HSCB), C-terminal oligomerisation domain"/>
    <property type="match status" value="1"/>
</dbReference>
<evidence type="ECO:0000313" key="6">
    <source>
        <dbReference type="EMBL" id="KAB7659181.1"/>
    </source>
</evidence>
<dbReference type="GO" id="GO:0006457">
    <property type="term" value="P:protein folding"/>
    <property type="evidence" value="ECO:0007669"/>
    <property type="project" value="UniProtKB-UniRule"/>
</dbReference>
<dbReference type="AlphaFoldDB" id="A0A6I1ERY5"/>
<comment type="function">
    <text evidence="3 4">Co-chaperone involved in the maturation of iron-sulfur cluster-containing proteins. Seems to help targeting proteins to be folded toward HscA.</text>
</comment>
<dbReference type="SUPFAM" id="SSF46565">
    <property type="entry name" value="Chaperone J-domain"/>
    <property type="match status" value="1"/>
</dbReference>
<comment type="similarity">
    <text evidence="1 4">Belongs to the HscB family.</text>
</comment>
<evidence type="ECO:0000313" key="7">
    <source>
        <dbReference type="Proteomes" id="UP000430564"/>
    </source>
</evidence>
<dbReference type="RefSeq" id="WP_152158454.1">
    <property type="nucleotide sequence ID" value="NZ_WEHX01000041.1"/>
</dbReference>
<comment type="caution">
    <text evidence="6">The sequence shown here is derived from an EMBL/GenBank/DDBJ whole genome shotgun (WGS) entry which is preliminary data.</text>
</comment>
<evidence type="ECO:0000259" key="5">
    <source>
        <dbReference type="PROSITE" id="PS50076"/>
    </source>
</evidence>
<dbReference type="EMBL" id="WEHX01000041">
    <property type="protein sequence ID" value="KAB7659181.1"/>
    <property type="molecule type" value="Genomic_DNA"/>
</dbReference>
<dbReference type="InterPro" id="IPR009073">
    <property type="entry name" value="HscB_oligo_C"/>
</dbReference>
<dbReference type="Pfam" id="PF07743">
    <property type="entry name" value="HSCB_C"/>
    <property type="match status" value="1"/>
</dbReference>
<comment type="subunit">
    <text evidence="4">Interacts with HscA and stimulates its ATPase activity.</text>
</comment>
<dbReference type="OrthoDB" id="287587at2"/>
<evidence type="ECO:0000256" key="3">
    <source>
        <dbReference type="ARBA" id="ARBA00025596"/>
    </source>
</evidence>
<dbReference type="GO" id="GO:0051087">
    <property type="term" value="F:protein-folding chaperone binding"/>
    <property type="evidence" value="ECO:0007669"/>
    <property type="project" value="InterPro"/>
</dbReference>
<dbReference type="InterPro" id="IPR036386">
    <property type="entry name" value="HscB_C_sf"/>
</dbReference>
<evidence type="ECO:0000256" key="2">
    <source>
        <dbReference type="ARBA" id="ARBA00023186"/>
    </source>
</evidence>
<dbReference type="Proteomes" id="UP000430564">
    <property type="component" value="Unassembled WGS sequence"/>
</dbReference>
<dbReference type="InterPro" id="IPR036869">
    <property type="entry name" value="J_dom_sf"/>
</dbReference>
<feature type="domain" description="J" evidence="5">
    <location>
        <begin position="5"/>
        <end position="69"/>
    </location>
</feature>
<evidence type="ECO:0000256" key="4">
    <source>
        <dbReference type="HAMAP-Rule" id="MF_00682"/>
    </source>
</evidence>
<dbReference type="PROSITE" id="PS50076">
    <property type="entry name" value="DNAJ_2"/>
    <property type="match status" value="1"/>
</dbReference>
<dbReference type="InterPro" id="IPR004640">
    <property type="entry name" value="HscB"/>
</dbReference>
<gene>
    <name evidence="4 6" type="primary">hscB</name>
    <name evidence="6" type="ORF">GBM95_07045</name>
</gene>
<dbReference type="Gene3D" id="1.20.1280.20">
    <property type="entry name" value="HscB, C-terminal domain"/>
    <property type="match status" value="1"/>
</dbReference>
<dbReference type="CDD" id="cd06257">
    <property type="entry name" value="DnaJ"/>
    <property type="match status" value="1"/>
</dbReference>
<dbReference type="GO" id="GO:0051259">
    <property type="term" value="P:protein complex oligomerization"/>
    <property type="evidence" value="ECO:0007669"/>
    <property type="project" value="InterPro"/>
</dbReference>
<name>A0A6I1ERY5_9BURK</name>
<proteinExistence type="inferred from homology"/>
<evidence type="ECO:0000256" key="1">
    <source>
        <dbReference type="ARBA" id="ARBA00010476"/>
    </source>
</evidence>
<sequence length="170" mass="19373">MAMLSAFELFGLPEKFAIDLEALEKAHERAILKVHPDRFAGRPAAERRVAEQWSARINEFFDVLKDPVKRAALLCEAAGHPVDAETNTRMPADFLMEQMSWREDLDDAKDESAREAVRDKARARFAECESKLESAIDSEKDWTKAVDLTRRLMFIGRFLEQTSAKSSPML</sequence>
<dbReference type="SMART" id="SM00271">
    <property type="entry name" value="DnaJ"/>
    <property type="match status" value="1"/>
</dbReference>
<dbReference type="NCBIfam" id="TIGR00714">
    <property type="entry name" value="hscB"/>
    <property type="match status" value="1"/>
</dbReference>
<keyword evidence="2 4" id="KW-0143">Chaperone</keyword>
<dbReference type="InterPro" id="IPR001623">
    <property type="entry name" value="DnaJ_domain"/>
</dbReference>
<dbReference type="GO" id="GO:0001671">
    <property type="term" value="F:ATPase activator activity"/>
    <property type="evidence" value="ECO:0007669"/>
    <property type="project" value="InterPro"/>
</dbReference>
<dbReference type="PANTHER" id="PTHR14021">
    <property type="entry name" value="IRON-SULFUR CLUSTER CO-CHAPERONE PROTEIN HSCB"/>
    <property type="match status" value="1"/>
</dbReference>